<dbReference type="InterPro" id="IPR036047">
    <property type="entry name" value="F-box-like_dom_sf"/>
</dbReference>
<dbReference type="Proteomes" id="UP000006514">
    <property type="component" value="Unassembled WGS sequence"/>
</dbReference>
<gene>
    <name evidence="2" type="ORF">AURDEDRAFT_154446</name>
</gene>
<dbReference type="KEGG" id="adl:AURDEDRAFT_154446"/>
<dbReference type="EMBL" id="JH687847">
    <property type="protein sequence ID" value="EJD37092.1"/>
    <property type="molecule type" value="Genomic_DNA"/>
</dbReference>
<dbReference type="SUPFAM" id="SSF81383">
    <property type="entry name" value="F-box domain"/>
    <property type="match status" value="1"/>
</dbReference>
<proteinExistence type="predicted"/>
<dbReference type="InParanoid" id="J0WVI7"/>
<dbReference type="PROSITE" id="PS50181">
    <property type="entry name" value="FBOX"/>
    <property type="match status" value="1"/>
</dbReference>
<dbReference type="InterPro" id="IPR001810">
    <property type="entry name" value="F-box_dom"/>
</dbReference>
<dbReference type="SMART" id="SM00256">
    <property type="entry name" value="FBOX"/>
    <property type="match status" value="1"/>
</dbReference>
<sequence length="510" mass="56107">MPRYAHRATCFDRLATELVELILTQLDGESIVRASAVCQRFRHLVTSSARLQYQIELALEGLVEDPLYGPISLPARIAALQRYKRCWNELQLPDKTYRVVCPGGPEEYSCFPAGGYLVDHSVEESAIRIATLPATGGELDWKEMPLAADDSDPDAGAGRHYSTIALQALNMLIVLGVADHLPDGNVVPKVSLLHAEGFGPHPLAAKSELQWPAEAGPLSGVNWESMGLCGRSLAITLQQGRICVVWDWLLGTPLLVYPLPPLPTTNNWLLLTERTFCWTVHSDREVVLFVRSFDEYGNVHPLGAYAFPRLGTDPFIAEVSLTTDDADDIGYTHRLDARYPFLTDARGESVLALTLVVLTHAGHGVRDTAWTFYALRSALLQQQAAPDEVVPWATWGPQATRLVSGEAQAIRGCRAVHASDDDEATCETSVLTFLPAKCRAARDRVVDAPSVVDDRVMFEDRVETRLPYLIAASQPDAGIGLPPGALSWWEDGRIVWTTPEDPRVCRIVSL</sequence>
<dbReference type="Pfam" id="PF00646">
    <property type="entry name" value="F-box"/>
    <property type="match status" value="1"/>
</dbReference>
<dbReference type="AlphaFoldDB" id="J0WVI7"/>
<dbReference type="CDD" id="cd09917">
    <property type="entry name" value="F-box_SF"/>
    <property type="match status" value="1"/>
</dbReference>
<dbReference type="OrthoDB" id="3256413at2759"/>
<reference evidence="3" key="1">
    <citation type="journal article" date="2012" name="Science">
        <title>The Paleozoic origin of enzymatic lignin decomposition reconstructed from 31 fungal genomes.</title>
        <authorList>
            <person name="Floudas D."/>
            <person name="Binder M."/>
            <person name="Riley R."/>
            <person name="Barry K."/>
            <person name="Blanchette R.A."/>
            <person name="Henrissat B."/>
            <person name="Martinez A.T."/>
            <person name="Otillar R."/>
            <person name="Spatafora J.W."/>
            <person name="Yadav J.S."/>
            <person name="Aerts A."/>
            <person name="Benoit I."/>
            <person name="Boyd A."/>
            <person name="Carlson A."/>
            <person name="Copeland A."/>
            <person name="Coutinho P.M."/>
            <person name="de Vries R.P."/>
            <person name="Ferreira P."/>
            <person name="Findley K."/>
            <person name="Foster B."/>
            <person name="Gaskell J."/>
            <person name="Glotzer D."/>
            <person name="Gorecki P."/>
            <person name="Heitman J."/>
            <person name="Hesse C."/>
            <person name="Hori C."/>
            <person name="Igarashi K."/>
            <person name="Jurgens J.A."/>
            <person name="Kallen N."/>
            <person name="Kersten P."/>
            <person name="Kohler A."/>
            <person name="Kuees U."/>
            <person name="Kumar T.K.A."/>
            <person name="Kuo A."/>
            <person name="LaButti K."/>
            <person name="Larrondo L.F."/>
            <person name="Lindquist E."/>
            <person name="Ling A."/>
            <person name="Lombard V."/>
            <person name="Lucas S."/>
            <person name="Lundell T."/>
            <person name="Martin R."/>
            <person name="McLaughlin D.J."/>
            <person name="Morgenstern I."/>
            <person name="Morin E."/>
            <person name="Murat C."/>
            <person name="Nagy L.G."/>
            <person name="Nolan M."/>
            <person name="Ohm R.A."/>
            <person name="Patyshakuliyeva A."/>
            <person name="Rokas A."/>
            <person name="Ruiz-Duenas F.J."/>
            <person name="Sabat G."/>
            <person name="Salamov A."/>
            <person name="Samejima M."/>
            <person name="Schmutz J."/>
            <person name="Slot J.C."/>
            <person name="St John F."/>
            <person name="Stenlid J."/>
            <person name="Sun H."/>
            <person name="Sun S."/>
            <person name="Syed K."/>
            <person name="Tsang A."/>
            <person name="Wiebenga A."/>
            <person name="Young D."/>
            <person name="Pisabarro A."/>
            <person name="Eastwood D.C."/>
            <person name="Martin F."/>
            <person name="Cullen D."/>
            <person name="Grigoriev I.V."/>
            <person name="Hibbett D.S."/>
        </authorList>
    </citation>
    <scope>NUCLEOTIDE SEQUENCE [LARGE SCALE GENOMIC DNA]</scope>
    <source>
        <strain evidence="3">TFB10046</strain>
    </source>
</reference>
<accession>J0WVI7</accession>
<dbReference type="Gene3D" id="1.20.1280.50">
    <property type="match status" value="1"/>
</dbReference>
<feature type="domain" description="F-box" evidence="1">
    <location>
        <begin position="8"/>
        <end position="54"/>
    </location>
</feature>
<protein>
    <recommendedName>
        <fullName evidence="1">F-box domain-containing protein</fullName>
    </recommendedName>
</protein>
<keyword evidence="3" id="KW-1185">Reference proteome</keyword>
<name>J0WVI7_AURST</name>
<evidence type="ECO:0000313" key="3">
    <source>
        <dbReference type="Proteomes" id="UP000006514"/>
    </source>
</evidence>
<evidence type="ECO:0000259" key="1">
    <source>
        <dbReference type="PROSITE" id="PS50181"/>
    </source>
</evidence>
<organism evidence="2 3">
    <name type="scientific">Auricularia subglabra (strain TFB-10046 / SS5)</name>
    <name type="common">White-rot fungus</name>
    <name type="synonym">Auricularia delicata (strain TFB10046)</name>
    <dbReference type="NCBI Taxonomy" id="717982"/>
    <lineage>
        <taxon>Eukaryota</taxon>
        <taxon>Fungi</taxon>
        <taxon>Dikarya</taxon>
        <taxon>Basidiomycota</taxon>
        <taxon>Agaricomycotina</taxon>
        <taxon>Agaricomycetes</taxon>
        <taxon>Auriculariales</taxon>
        <taxon>Auriculariaceae</taxon>
        <taxon>Auricularia</taxon>
    </lineage>
</organism>
<evidence type="ECO:0000313" key="2">
    <source>
        <dbReference type="EMBL" id="EJD37092.1"/>
    </source>
</evidence>